<evidence type="ECO:0000259" key="2">
    <source>
        <dbReference type="Pfam" id="PF00497"/>
    </source>
</evidence>
<dbReference type="EMBL" id="JACHHO010000003">
    <property type="protein sequence ID" value="MBB5204922.1"/>
    <property type="molecule type" value="Genomic_DNA"/>
</dbReference>
<dbReference type="OrthoDB" id="9133137at2"/>
<accession>A0A840S5S1</accession>
<feature type="domain" description="Solute-binding protein family 3/N-terminal" evidence="2">
    <location>
        <begin position="27"/>
        <end position="257"/>
    </location>
</feature>
<keyword evidence="4" id="KW-1185">Reference proteome</keyword>
<dbReference type="AlphaFoldDB" id="A0A840S5S1"/>
<dbReference type="InterPro" id="IPR001638">
    <property type="entry name" value="Solute-binding_3/MltF_N"/>
</dbReference>
<dbReference type="SUPFAM" id="SSF53850">
    <property type="entry name" value="Periplasmic binding protein-like II"/>
    <property type="match status" value="1"/>
</dbReference>
<proteinExistence type="predicted"/>
<dbReference type="Pfam" id="PF00497">
    <property type="entry name" value="SBP_bac_3"/>
    <property type="match status" value="1"/>
</dbReference>
<feature type="chain" id="PRO_5032948771" evidence="1">
    <location>
        <begin position="20"/>
        <end position="267"/>
    </location>
</feature>
<reference evidence="3 4" key="1">
    <citation type="submission" date="2020-08" db="EMBL/GenBank/DDBJ databases">
        <title>Genomic Encyclopedia of Type Strains, Phase IV (KMG-IV): sequencing the most valuable type-strain genomes for metagenomic binning, comparative biology and taxonomic classification.</title>
        <authorList>
            <person name="Goeker M."/>
        </authorList>
    </citation>
    <scope>NUCLEOTIDE SEQUENCE [LARGE SCALE GENOMIC DNA]</scope>
    <source>
        <strain evidence="3 4">DSM 23958</strain>
    </source>
</reference>
<feature type="signal peptide" evidence="1">
    <location>
        <begin position="1"/>
        <end position="19"/>
    </location>
</feature>
<dbReference type="Proteomes" id="UP000554837">
    <property type="component" value="Unassembled WGS sequence"/>
</dbReference>
<keyword evidence="1" id="KW-0732">Signal</keyword>
<organism evidence="3 4">
    <name type="scientific">Inhella inkyongensis</name>
    <dbReference type="NCBI Taxonomy" id="392593"/>
    <lineage>
        <taxon>Bacteria</taxon>
        <taxon>Pseudomonadati</taxon>
        <taxon>Pseudomonadota</taxon>
        <taxon>Betaproteobacteria</taxon>
        <taxon>Burkholderiales</taxon>
        <taxon>Sphaerotilaceae</taxon>
        <taxon>Inhella</taxon>
    </lineage>
</organism>
<sequence length="267" mass="29731">MDRRSLCLLGLALAGAAQAAGTGVLQVCIDETPHTPWRLAAPDGRLSGKGLEFEFLELLATRGWDLQWRLRPWKRCMVEAQSGQVDLVMGASHTAERAQVLRYPMTGDQPDAARAVRSDQYQLVVRASQAARWDGERLLLEGPQRMAVQLGFSSVKLAQALGFEPEERARTTQGVLEHLLRGQVPVALLLHTELQQFWRDEPGLAARLRLLDPPLAPRPYFLAASWQLSARDPALLNKLWADVATVRESAAYRALLERSRVETPEAQ</sequence>
<comment type="caution">
    <text evidence="3">The sequence shown here is derived from an EMBL/GenBank/DDBJ whole genome shotgun (WGS) entry which is preliminary data.</text>
</comment>
<dbReference type="RefSeq" id="WP_138855045.1">
    <property type="nucleotide sequence ID" value="NZ_CP040709.1"/>
</dbReference>
<evidence type="ECO:0000313" key="3">
    <source>
        <dbReference type="EMBL" id="MBB5204922.1"/>
    </source>
</evidence>
<name>A0A840S5S1_9BURK</name>
<dbReference type="Gene3D" id="3.40.190.10">
    <property type="entry name" value="Periplasmic binding protein-like II"/>
    <property type="match status" value="2"/>
</dbReference>
<evidence type="ECO:0000313" key="4">
    <source>
        <dbReference type="Proteomes" id="UP000554837"/>
    </source>
</evidence>
<protein>
    <submittedName>
        <fullName evidence="3">Polar amino acid transport system substrate-binding protein</fullName>
    </submittedName>
</protein>
<gene>
    <name evidence="3" type="ORF">HNQ51_002241</name>
</gene>
<evidence type="ECO:0000256" key="1">
    <source>
        <dbReference type="SAM" id="SignalP"/>
    </source>
</evidence>